<accession>A0A857LPF4</accession>
<gene>
    <name evidence="1" type="ORF">GII30_16615</name>
</gene>
<dbReference type="SUPFAM" id="SSF51735">
    <property type="entry name" value="NAD(P)-binding Rossmann-fold domains"/>
    <property type="match status" value="1"/>
</dbReference>
<proteinExistence type="predicted"/>
<reference evidence="1" key="1">
    <citation type="journal article" date="2021" name="Nat. Microbiol.">
        <title>Cocultivation of an ultrasmall environmental parasitic bacterium with lytic ability against bacteria associated with wastewater foams.</title>
        <authorList>
            <person name="Batinovic S."/>
            <person name="Rose J.J.A."/>
            <person name="Ratcliffe J."/>
            <person name="Seviour R.J."/>
            <person name="Petrovski S."/>
        </authorList>
    </citation>
    <scope>NUCLEOTIDE SEQUENCE</scope>
    <source>
        <strain evidence="1">CON44</strain>
    </source>
</reference>
<dbReference type="EMBL" id="CP045810">
    <property type="protein sequence ID" value="QHN40549.1"/>
    <property type="molecule type" value="Genomic_DNA"/>
</dbReference>
<dbReference type="RefSeq" id="WP_005190607.1">
    <property type="nucleotide sequence ID" value="NZ_CP045804.1"/>
</dbReference>
<dbReference type="InterPro" id="IPR036291">
    <property type="entry name" value="NAD(P)-bd_dom_sf"/>
</dbReference>
<dbReference type="Pfam" id="PF13460">
    <property type="entry name" value="NAD_binding_10"/>
    <property type="match status" value="1"/>
</dbReference>
<dbReference type="InterPro" id="IPR016040">
    <property type="entry name" value="NAD(P)-bd_dom"/>
</dbReference>
<evidence type="ECO:0000313" key="1">
    <source>
        <dbReference type="EMBL" id="QHN40549.1"/>
    </source>
</evidence>
<name>A0A857LPF4_9ACTN</name>
<dbReference type="PANTHER" id="PTHR15020:SF50">
    <property type="entry name" value="UPF0659 PROTEIN YMR090W"/>
    <property type="match status" value="1"/>
</dbReference>
<organism evidence="1">
    <name type="scientific">Gordonia amarae</name>
    <dbReference type="NCBI Taxonomy" id="36821"/>
    <lineage>
        <taxon>Bacteria</taxon>
        <taxon>Bacillati</taxon>
        <taxon>Actinomycetota</taxon>
        <taxon>Actinomycetes</taxon>
        <taxon>Mycobacteriales</taxon>
        <taxon>Gordoniaceae</taxon>
        <taxon>Gordonia</taxon>
    </lineage>
</organism>
<dbReference type="Gene3D" id="3.40.50.720">
    <property type="entry name" value="NAD(P)-binding Rossmann-like Domain"/>
    <property type="match status" value="1"/>
</dbReference>
<protein>
    <submittedName>
        <fullName evidence="1">NAD(P)H-binding protein</fullName>
    </submittedName>
</protein>
<sequence length="209" mass="21350">MRIVVLGASGGTGRELVVHALAGGHQVRALVRNPDSAGFAPHPQLEVVRADVNDAASVAAAIGPDDVVVSGLGVRGRAETGTLTAGARAVVAAHPARIVWLGASGTGPSATKVGGVTAWLLRRMFGPEYDDKVTADTAVLAAGGTVVHSGPLSDKADDARLTLAPLAAVRKRLFPYGASRISVARLMIELATRSPADPEGLFLIQKAKS</sequence>
<dbReference type="AlphaFoldDB" id="A0A857LPF4"/>
<dbReference type="PANTHER" id="PTHR15020">
    <property type="entry name" value="FLAVIN REDUCTASE-RELATED"/>
    <property type="match status" value="1"/>
</dbReference>